<feature type="domain" description="MEDS" evidence="3">
    <location>
        <begin position="13"/>
        <end position="150"/>
    </location>
</feature>
<dbReference type="InterPro" id="IPR036890">
    <property type="entry name" value="HATPase_C_sf"/>
</dbReference>
<evidence type="ECO:0000256" key="1">
    <source>
        <dbReference type="SAM" id="MobiDB-lite"/>
    </source>
</evidence>
<dbReference type="InterPro" id="IPR003594">
    <property type="entry name" value="HATPase_dom"/>
</dbReference>
<evidence type="ECO:0000259" key="3">
    <source>
        <dbReference type="Pfam" id="PF14417"/>
    </source>
</evidence>
<feature type="region of interest" description="Disordered" evidence="1">
    <location>
        <begin position="153"/>
        <end position="172"/>
    </location>
</feature>
<dbReference type="InterPro" id="IPR025847">
    <property type="entry name" value="MEDS_domain"/>
</dbReference>
<evidence type="ECO:0000313" key="4">
    <source>
        <dbReference type="EMBL" id="MEJ2890785.1"/>
    </source>
</evidence>
<dbReference type="Pfam" id="PF13581">
    <property type="entry name" value="HATPase_c_2"/>
    <property type="match status" value="1"/>
</dbReference>
<proteinExistence type="predicted"/>
<name>A0ABU8NEF1_9PSEU</name>
<feature type="domain" description="Histidine kinase/HSP90-like ATPase" evidence="2">
    <location>
        <begin position="191"/>
        <end position="255"/>
    </location>
</feature>
<comment type="caution">
    <text evidence="4">The sequence shown here is derived from an EMBL/GenBank/DDBJ whole genome shotgun (WGS) entry which is preliminary data.</text>
</comment>
<reference evidence="4 5" key="1">
    <citation type="submission" date="2024-03" db="EMBL/GenBank/DDBJ databases">
        <title>Actinomycetospora sp. OC33-EN06, a novel actinomycete isolated from wild orchid (Aerides multiflora).</title>
        <authorList>
            <person name="Suriyachadkun C."/>
        </authorList>
    </citation>
    <scope>NUCLEOTIDE SEQUENCE [LARGE SCALE GENOMIC DNA]</scope>
    <source>
        <strain evidence="4 5">OC33-EN06</strain>
    </source>
</reference>
<keyword evidence="5" id="KW-1185">Reference proteome</keyword>
<dbReference type="Pfam" id="PF14417">
    <property type="entry name" value="MEDS"/>
    <property type="match status" value="1"/>
</dbReference>
<dbReference type="Gene3D" id="3.30.565.10">
    <property type="entry name" value="Histidine kinase-like ATPase, C-terminal domain"/>
    <property type="match status" value="1"/>
</dbReference>
<dbReference type="EMBL" id="JBBEGL010000017">
    <property type="protein sequence ID" value="MEJ2890785.1"/>
    <property type="molecule type" value="Genomic_DNA"/>
</dbReference>
<organism evidence="4 5">
    <name type="scientific">Actinomycetospora aeridis</name>
    <dbReference type="NCBI Taxonomy" id="3129231"/>
    <lineage>
        <taxon>Bacteria</taxon>
        <taxon>Bacillati</taxon>
        <taxon>Actinomycetota</taxon>
        <taxon>Actinomycetes</taxon>
        <taxon>Pseudonocardiales</taxon>
        <taxon>Pseudonocardiaceae</taxon>
        <taxon>Actinomycetospora</taxon>
    </lineage>
</organism>
<sequence>MTRGPGGRGEGLRHLGLLFDGPDDLVAGALPVLREALDGGDDVVVAADRATVRRLREGLGADAERIAFPVPAAVVRPAAPEFVHSVRDWVRPDRRTTVLGRYPATMPPRECRFGEDALNAVFGDLPLTLICCARRDLPPDLLEVVRRAHPRLATPVGDTGNPDYRAPATSSPTPAALWGEVAERVGVGGTADLAELRRCVADVAARAGLEGDAVRAAVLAVHEAAVLAVRRGDPAHADLTVEVRARPGHTLFCEVAGPRGVPAPEGLGAADTLAHVRPFCAGAHDDPALPAVRVLSTV</sequence>
<protein>
    <submittedName>
        <fullName evidence="4">Uncharacterized protein</fullName>
    </submittedName>
</protein>
<gene>
    <name evidence="4" type="ORF">WCD41_30300</name>
</gene>
<accession>A0ABU8NEF1</accession>
<evidence type="ECO:0000259" key="2">
    <source>
        <dbReference type="Pfam" id="PF13581"/>
    </source>
</evidence>
<dbReference type="RefSeq" id="WP_337718976.1">
    <property type="nucleotide sequence ID" value="NZ_JBBEGL010000017.1"/>
</dbReference>
<evidence type="ECO:0000313" key="5">
    <source>
        <dbReference type="Proteomes" id="UP001370100"/>
    </source>
</evidence>
<dbReference type="Proteomes" id="UP001370100">
    <property type="component" value="Unassembled WGS sequence"/>
</dbReference>